<gene>
    <name evidence="1" type="ORF">N7G274_010019</name>
</gene>
<proteinExistence type="predicted"/>
<evidence type="ECO:0000313" key="1">
    <source>
        <dbReference type="EMBL" id="KAL2037330.1"/>
    </source>
</evidence>
<evidence type="ECO:0000313" key="2">
    <source>
        <dbReference type="Proteomes" id="UP001590950"/>
    </source>
</evidence>
<dbReference type="InterPro" id="IPR046536">
    <property type="entry name" value="DUF6601"/>
</dbReference>
<keyword evidence="2" id="KW-1185">Reference proteome</keyword>
<sequence length="133" mass="15214">MCWDGTDCSTLFDKTRHHVPRNYSSTEISVHRLNNVYSYLWLAGSGIEASLLTEQTISGRSFVLTPRADMHMVFHGKKSCIEPLAEILLCHTAWTIYDDLPLSRRRVVRQCVRLTSFLPRAHMHGVRLSNGEV</sequence>
<dbReference type="Pfam" id="PF20246">
    <property type="entry name" value="DUF6601"/>
    <property type="match status" value="1"/>
</dbReference>
<name>A0ABR3ZVZ6_9LECA</name>
<dbReference type="Proteomes" id="UP001590950">
    <property type="component" value="Unassembled WGS sequence"/>
</dbReference>
<reference evidence="1 2" key="1">
    <citation type="submission" date="2024-09" db="EMBL/GenBank/DDBJ databases">
        <title>Rethinking Asexuality: The Enigmatic Case of Functional Sexual Genes in Lepraria (Stereocaulaceae).</title>
        <authorList>
            <person name="Doellman M."/>
            <person name="Sun Y."/>
            <person name="Barcenas-Pena A."/>
            <person name="Lumbsch H.T."/>
            <person name="Grewe F."/>
        </authorList>
    </citation>
    <scope>NUCLEOTIDE SEQUENCE [LARGE SCALE GENOMIC DNA]</scope>
    <source>
        <strain evidence="1 2">Mercado 3170</strain>
    </source>
</reference>
<dbReference type="EMBL" id="JBEFKJ010000042">
    <property type="protein sequence ID" value="KAL2037330.1"/>
    <property type="molecule type" value="Genomic_DNA"/>
</dbReference>
<comment type="caution">
    <text evidence="1">The sequence shown here is derived from an EMBL/GenBank/DDBJ whole genome shotgun (WGS) entry which is preliminary data.</text>
</comment>
<protein>
    <submittedName>
        <fullName evidence="1">Uncharacterized protein</fullName>
    </submittedName>
</protein>
<accession>A0ABR3ZVZ6</accession>
<organism evidence="1 2">
    <name type="scientific">Stereocaulon virgatum</name>
    <dbReference type="NCBI Taxonomy" id="373712"/>
    <lineage>
        <taxon>Eukaryota</taxon>
        <taxon>Fungi</taxon>
        <taxon>Dikarya</taxon>
        <taxon>Ascomycota</taxon>
        <taxon>Pezizomycotina</taxon>
        <taxon>Lecanoromycetes</taxon>
        <taxon>OSLEUM clade</taxon>
        <taxon>Lecanoromycetidae</taxon>
        <taxon>Lecanorales</taxon>
        <taxon>Lecanorineae</taxon>
        <taxon>Stereocaulaceae</taxon>
        <taxon>Stereocaulon</taxon>
    </lineage>
</organism>